<dbReference type="AlphaFoldDB" id="A0A4Y2VV11"/>
<accession>A0A4Y2VV11</accession>
<feature type="compositionally biased region" description="Basic and acidic residues" evidence="1">
    <location>
        <begin position="82"/>
        <end position="94"/>
    </location>
</feature>
<evidence type="ECO:0000256" key="1">
    <source>
        <dbReference type="SAM" id="MobiDB-lite"/>
    </source>
</evidence>
<gene>
    <name evidence="2" type="ORF">AVEN_128804_1</name>
</gene>
<sequence>MLSDTICPFSRGQQEELLERHLNTSRHFLICVRGQQSKTSRARHKNDSRHKFDVQRYRQLIERTQKEMLSTQFVSQETEQQTDERTQNTSDLRL</sequence>
<feature type="region of interest" description="Disordered" evidence="1">
    <location>
        <begin position="70"/>
        <end position="94"/>
    </location>
</feature>
<evidence type="ECO:0000313" key="3">
    <source>
        <dbReference type="Proteomes" id="UP000499080"/>
    </source>
</evidence>
<dbReference type="EMBL" id="BGPR01052420">
    <property type="protein sequence ID" value="GBO29253.1"/>
    <property type="molecule type" value="Genomic_DNA"/>
</dbReference>
<dbReference type="Proteomes" id="UP000499080">
    <property type="component" value="Unassembled WGS sequence"/>
</dbReference>
<protein>
    <submittedName>
        <fullName evidence="2">Uncharacterized protein</fullName>
    </submittedName>
</protein>
<reference evidence="2 3" key="1">
    <citation type="journal article" date="2019" name="Sci. Rep.">
        <title>Orb-weaving spider Araneus ventricosus genome elucidates the spidroin gene catalogue.</title>
        <authorList>
            <person name="Kono N."/>
            <person name="Nakamura H."/>
            <person name="Ohtoshi R."/>
            <person name="Moran D.A.P."/>
            <person name="Shinohara A."/>
            <person name="Yoshida Y."/>
            <person name="Fujiwara M."/>
            <person name="Mori M."/>
            <person name="Tomita M."/>
            <person name="Arakawa K."/>
        </authorList>
    </citation>
    <scope>NUCLEOTIDE SEQUENCE [LARGE SCALE GENOMIC DNA]</scope>
</reference>
<keyword evidence="3" id="KW-1185">Reference proteome</keyword>
<organism evidence="2 3">
    <name type="scientific">Araneus ventricosus</name>
    <name type="common">Orbweaver spider</name>
    <name type="synonym">Epeira ventricosa</name>
    <dbReference type="NCBI Taxonomy" id="182803"/>
    <lineage>
        <taxon>Eukaryota</taxon>
        <taxon>Metazoa</taxon>
        <taxon>Ecdysozoa</taxon>
        <taxon>Arthropoda</taxon>
        <taxon>Chelicerata</taxon>
        <taxon>Arachnida</taxon>
        <taxon>Araneae</taxon>
        <taxon>Araneomorphae</taxon>
        <taxon>Entelegynae</taxon>
        <taxon>Araneoidea</taxon>
        <taxon>Araneidae</taxon>
        <taxon>Araneus</taxon>
    </lineage>
</organism>
<comment type="caution">
    <text evidence="2">The sequence shown here is derived from an EMBL/GenBank/DDBJ whole genome shotgun (WGS) entry which is preliminary data.</text>
</comment>
<proteinExistence type="predicted"/>
<evidence type="ECO:0000313" key="2">
    <source>
        <dbReference type="EMBL" id="GBO29253.1"/>
    </source>
</evidence>
<name>A0A4Y2VV11_ARAVE</name>